<evidence type="ECO:0008006" key="3">
    <source>
        <dbReference type="Google" id="ProtNLM"/>
    </source>
</evidence>
<organism evidence="1 2">
    <name type="scientific">Thiohalospira halophila DSM 15071</name>
    <dbReference type="NCBI Taxonomy" id="1123397"/>
    <lineage>
        <taxon>Bacteria</taxon>
        <taxon>Pseudomonadati</taxon>
        <taxon>Pseudomonadota</taxon>
        <taxon>Gammaproteobacteria</taxon>
        <taxon>Thiohalospirales</taxon>
        <taxon>Thiohalospiraceae</taxon>
        <taxon>Thiohalospira</taxon>
    </lineage>
</organism>
<keyword evidence="2" id="KW-1185">Reference proteome</keyword>
<sequence>MLALGSVIYCRFPFDEGGSKNRYGLVIEVGPEERVGRSRYVRVAYASSKEVTRGGCLKGEFVLDQPGELRKAGLDRPTRFDLGRVRTLSYDQVLEVTGEINLRHPEIIRAAKSL</sequence>
<dbReference type="OrthoDB" id="127311at2"/>
<name>A0A1I1N483_9GAMM</name>
<dbReference type="Proteomes" id="UP000198611">
    <property type="component" value="Unassembled WGS sequence"/>
</dbReference>
<proteinExistence type="predicted"/>
<evidence type="ECO:0000313" key="2">
    <source>
        <dbReference type="Proteomes" id="UP000198611"/>
    </source>
</evidence>
<dbReference type="STRING" id="1123397.SAMN05660831_00099"/>
<dbReference type="EMBL" id="FOMJ01000001">
    <property type="protein sequence ID" value="SFC92429.1"/>
    <property type="molecule type" value="Genomic_DNA"/>
</dbReference>
<accession>A0A1I1N483</accession>
<evidence type="ECO:0000313" key="1">
    <source>
        <dbReference type="EMBL" id="SFC92429.1"/>
    </source>
</evidence>
<dbReference type="RefSeq" id="WP_093426797.1">
    <property type="nucleotide sequence ID" value="NZ_FOMJ01000001.1"/>
</dbReference>
<dbReference type="AlphaFoldDB" id="A0A1I1N483"/>
<protein>
    <recommendedName>
        <fullName evidence="3">PemK-like, MazF-like toxin of type II toxin-antitoxin system</fullName>
    </recommendedName>
</protein>
<gene>
    <name evidence="1" type="ORF">SAMN05660831_00099</name>
</gene>
<reference evidence="1 2" key="1">
    <citation type="submission" date="2016-10" db="EMBL/GenBank/DDBJ databases">
        <authorList>
            <person name="de Groot N.N."/>
        </authorList>
    </citation>
    <scope>NUCLEOTIDE SEQUENCE [LARGE SCALE GENOMIC DNA]</scope>
    <source>
        <strain evidence="1 2">HL3</strain>
    </source>
</reference>